<dbReference type="SUPFAM" id="SSF56436">
    <property type="entry name" value="C-type lectin-like"/>
    <property type="match status" value="1"/>
</dbReference>
<organism evidence="3 4">
    <name type="scientific">Lacinutrix gracilariae</name>
    <dbReference type="NCBI Taxonomy" id="1747198"/>
    <lineage>
        <taxon>Bacteria</taxon>
        <taxon>Pseudomonadati</taxon>
        <taxon>Bacteroidota</taxon>
        <taxon>Flavobacteriia</taxon>
        <taxon>Flavobacteriales</taxon>
        <taxon>Flavobacteriaceae</taxon>
        <taxon>Lacinutrix</taxon>
    </lineage>
</organism>
<keyword evidence="1" id="KW-0732">Signal</keyword>
<gene>
    <name evidence="3" type="ORF">ACFSSB_05970</name>
</gene>
<evidence type="ECO:0000259" key="2">
    <source>
        <dbReference type="Pfam" id="PF03781"/>
    </source>
</evidence>
<dbReference type="InterPro" id="IPR042095">
    <property type="entry name" value="SUMF_sf"/>
</dbReference>
<comment type="caution">
    <text evidence="3">The sequence shown here is derived from an EMBL/GenBank/DDBJ whole genome shotgun (WGS) entry which is preliminary data.</text>
</comment>
<dbReference type="InterPro" id="IPR051043">
    <property type="entry name" value="Sulfatase_Mod_Factor_Kinase"/>
</dbReference>
<dbReference type="Gene3D" id="3.90.1580.10">
    <property type="entry name" value="paralog of FGE (formylglycine-generating enzyme)"/>
    <property type="match status" value="1"/>
</dbReference>
<evidence type="ECO:0000313" key="3">
    <source>
        <dbReference type="EMBL" id="MFD2541862.1"/>
    </source>
</evidence>
<keyword evidence="4" id="KW-1185">Reference proteome</keyword>
<name>A0ABW5JZD5_9FLAO</name>
<dbReference type="RefSeq" id="WP_379902149.1">
    <property type="nucleotide sequence ID" value="NZ_JBHULM010000007.1"/>
</dbReference>
<dbReference type="PANTHER" id="PTHR23150">
    <property type="entry name" value="SULFATASE MODIFYING FACTOR 1, 2"/>
    <property type="match status" value="1"/>
</dbReference>
<dbReference type="InterPro" id="IPR016187">
    <property type="entry name" value="CTDL_fold"/>
</dbReference>
<dbReference type="Proteomes" id="UP001597467">
    <property type="component" value="Unassembled WGS sequence"/>
</dbReference>
<feature type="signal peptide" evidence="1">
    <location>
        <begin position="1"/>
        <end position="23"/>
    </location>
</feature>
<protein>
    <submittedName>
        <fullName evidence="3">Formylglycine-generating enzyme family protein</fullName>
    </submittedName>
</protein>
<reference evidence="4" key="1">
    <citation type="journal article" date="2019" name="Int. J. Syst. Evol. Microbiol.">
        <title>The Global Catalogue of Microorganisms (GCM) 10K type strain sequencing project: providing services to taxonomists for standard genome sequencing and annotation.</title>
        <authorList>
            <consortium name="The Broad Institute Genomics Platform"/>
            <consortium name="The Broad Institute Genome Sequencing Center for Infectious Disease"/>
            <person name="Wu L."/>
            <person name="Ma J."/>
        </authorList>
    </citation>
    <scope>NUCLEOTIDE SEQUENCE [LARGE SCALE GENOMIC DNA]</scope>
    <source>
        <strain evidence="4">KCTC 42808</strain>
    </source>
</reference>
<dbReference type="EMBL" id="JBHULM010000007">
    <property type="protein sequence ID" value="MFD2541862.1"/>
    <property type="molecule type" value="Genomic_DNA"/>
</dbReference>
<dbReference type="PANTHER" id="PTHR23150:SF19">
    <property type="entry name" value="FORMYLGLYCINE-GENERATING ENZYME"/>
    <property type="match status" value="1"/>
</dbReference>
<sequence length="259" mass="29852">MKSQAFRLLFAMLVFQTMLYAQSEGMVTIKGSRYLPLYGRDSTVVAVKDFEMDVYPVTNSQFEDFVKKYPKWQKSKVISLFADKGYLANWKSDTELKDSEKPNSPVTYVSWFAAKDYCECQGKRLPTVDEWEYVAMADKTTKDARVKPEYNAEILAWYEAPRTNENTIGLHPENFWGVHDLHGLVWEWTLDFNSVLISGESRKDVDKDNNLFCGSAAVNATDLMNYAAFMRYAIRGSLKAKYSMKNLGFRCVKDIPNEF</sequence>
<evidence type="ECO:0000313" key="4">
    <source>
        <dbReference type="Proteomes" id="UP001597467"/>
    </source>
</evidence>
<feature type="chain" id="PRO_5046991475" evidence="1">
    <location>
        <begin position="24"/>
        <end position="259"/>
    </location>
</feature>
<accession>A0ABW5JZD5</accession>
<feature type="domain" description="Sulfatase-modifying factor enzyme-like" evidence="2">
    <location>
        <begin position="44"/>
        <end position="253"/>
    </location>
</feature>
<dbReference type="InterPro" id="IPR005532">
    <property type="entry name" value="SUMF_dom"/>
</dbReference>
<proteinExistence type="predicted"/>
<dbReference type="Pfam" id="PF03781">
    <property type="entry name" value="FGE-sulfatase"/>
    <property type="match status" value="1"/>
</dbReference>
<evidence type="ECO:0000256" key="1">
    <source>
        <dbReference type="SAM" id="SignalP"/>
    </source>
</evidence>